<keyword evidence="3" id="KW-0068">Autocatalytic cleavage</keyword>
<dbReference type="Pfam" id="PF01112">
    <property type="entry name" value="Asparaginase_2"/>
    <property type="match status" value="1"/>
</dbReference>
<evidence type="ECO:0000256" key="7">
    <source>
        <dbReference type="PIRSR" id="PIRSR600246-3"/>
    </source>
</evidence>
<dbReference type="Proteomes" id="UP001177769">
    <property type="component" value="Chromosome"/>
</dbReference>
<name>A0AA95SLV0_9BURK</name>
<dbReference type="GO" id="GO:0008233">
    <property type="term" value="F:peptidase activity"/>
    <property type="evidence" value="ECO:0007669"/>
    <property type="project" value="UniProtKB-KW"/>
</dbReference>
<dbReference type="GO" id="GO:0006508">
    <property type="term" value="P:proteolysis"/>
    <property type="evidence" value="ECO:0007669"/>
    <property type="project" value="UniProtKB-KW"/>
</dbReference>
<dbReference type="CDD" id="cd04701">
    <property type="entry name" value="Asparaginase_2"/>
    <property type="match status" value="1"/>
</dbReference>
<dbReference type="EMBL" id="CP116346">
    <property type="protein sequence ID" value="WIT10687.1"/>
    <property type="molecule type" value="Genomic_DNA"/>
</dbReference>
<dbReference type="KEGG" id="pais:PFX98_17455"/>
<dbReference type="AlphaFoldDB" id="A0AA95SLV0"/>
<organism evidence="8 9">
    <name type="scientific">Paucibacter sediminis</name>
    <dbReference type="NCBI Taxonomy" id="3019553"/>
    <lineage>
        <taxon>Bacteria</taxon>
        <taxon>Pseudomonadati</taxon>
        <taxon>Pseudomonadota</taxon>
        <taxon>Betaproteobacteria</taxon>
        <taxon>Burkholderiales</taxon>
        <taxon>Sphaerotilaceae</taxon>
        <taxon>Roseateles</taxon>
    </lineage>
</organism>
<proteinExistence type="predicted"/>
<evidence type="ECO:0000256" key="6">
    <source>
        <dbReference type="PIRSR" id="PIRSR600246-2"/>
    </source>
</evidence>
<sequence length="339" mass="34903">MNTHKQARPVLAIHGGAGTLLRSKSSPQQEAAYLGALQRILGDGQARLAAGATAMDVVVEAVRQLEECELFNAGKGAVYTAAGSHELDASVMDGATLRAGAVAGVTRTRNPVLAARAVMLHSEHLMFIGAAADAFAARHGLEQVAPDWFGTPLRLEQLQRAKQAEAGVLLDHDGQALAFKQAASDPISCPIDEQSKFGTVGAVALDAQGHLAAATSTGGMTNKQVGRVGDSPVIGAGCYANDATVAISCTGTGEAFMRSCAAHDVSALMEYLGLPVQEASRRVVMEKLPAIAGRGGLIAVAANGEVALPFNTEGMYRGYARVGEAPVAAIYASEAQVEG</sequence>
<feature type="binding site" evidence="6">
    <location>
        <begin position="227"/>
        <end position="230"/>
    </location>
    <ligand>
        <name>substrate</name>
    </ligand>
</feature>
<protein>
    <recommendedName>
        <fullName evidence="4">Isoaspartyl peptidase</fullName>
    </recommendedName>
</protein>
<dbReference type="Gene3D" id="3.60.20.30">
    <property type="entry name" value="(Glycosyl)asparaginase"/>
    <property type="match status" value="1"/>
</dbReference>
<evidence type="ECO:0000256" key="2">
    <source>
        <dbReference type="ARBA" id="ARBA00022801"/>
    </source>
</evidence>
<dbReference type="GO" id="GO:0016811">
    <property type="term" value="F:hydrolase activity, acting on carbon-nitrogen (but not peptide) bonds, in linear amides"/>
    <property type="evidence" value="ECO:0007669"/>
    <property type="project" value="UniProtKB-ARBA"/>
</dbReference>
<keyword evidence="2" id="KW-0378">Hydrolase</keyword>
<accession>A0AA95SLV0</accession>
<feature type="active site" description="Nucleophile" evidence="5">
    <location>
        <position position="199"/>
    </location>
</feature>
<dbReference type="InterPro" id="IPR029055">
    <property type="entry name" value="Ntn_hydrolases_N"/>
</dbReference>
<feature type="binding site" evidence="6">
    <location>
        <begin position="250"/>
        <end position="253"/>
    </location>
    <ligand>
        <name>substrate</name>
    </ligand>
</feature>
<evidence type="ECO:0000256" key="1">
    <source>
        <dbReference type="ARBA" id="ARBA00022670"/>
    </source>
</evidence>
<keyword evidence="1" id="KW-0645">Protease</keyword>
<dbReference type="PANTHER" id="PTHR10188:SF6">
    <property type="entry name" value="N(4)-(BETA-N-ACETYLGLUCOSAMINYL)-L-ASPARAGINASE"/>
    <property type="match status" value="1"/>
</dbReference>
<dbReference type="SUPFAM" id="SSF56235">
    <property type="entry name" value="N-terminal nucleophile aminohydrolases (Ntn hydrolases)"/>
    <property type="match status" value="1"/>
</dbReference>
<dbReference type="FunFam" id="3.60.20.30:FF:000001">
    <property type="entry name" value="Isoaspartyl peptidase/L-asparaginase"/>
    <property type="match status" value="1"/>
</dbReference>
<dbReference type="RefSeq" id="WP_285231761.1">
    <property type="nucleotide sequence ID" value="NZ_CP116346.1"/>
</dbReference>
<dbReference type="InterPro" id="IPR000246">
    <property type="entry name" value="Peptidase_T2"/>
</dbReference>
<evidence type="ECO:0000256" key="5">
    <source>
        <dbReference type="PIRSR" id="PIRSR600246-1"/>
    </source>
</evidence>
<dbReference type="PANTHER" id="PTHR10188">
    <property type="entry name" value="L-ASPARAGINASE"/>
    <property type="match status" value="1"/>
</dbReference>
<feature type="site" description="Cleavage; by autolysis" evidence="7">
    <location>
        <begin position="198"/>
        <end position="199"/>
    </location>
</feature>
<evidence type="ECO:0000256" key="4">
    <source>
        <dbReference type="ARBA" id="ARBA00069124"/>
    </source>
</evidence>
<reference evidence="8" key="1">
    <citation type="submission" date="2023-01" db="EMBL/GenBank/DDBJ databases">
        <title>Whole genome sequence of Paucibacter sp. S2-9 isolated from pond sediment.</title>
        <authorList>
            <person name="Jung J.Y."/>
        </authorList>
    </citation>
    <scope>NUCLEOTIDE SEQUENCE</scope>
    <source>
        <strain evidence="8">S2-9</strain>
    </source>
</reference>
<evidence type="ECO:0000313" key="8">
    <source>
        <dbReference type="EMBL" id="WIT10687.1"/>
    </source>
</evidence>
<keyword evidence="9" id="KW-1185">Reference proteome</keyword>
<evidence type="ECO:0000313" key="9">
    <source>
        <dbReference type="Proteomes" id="UP001177769"/>
    </source>
</evidence>
<gene>
    <name evidence="8" type="ORF">PFX98_17455</name>
</gene>
<evidence type="ECO:0000256" key="3">
    <source>
        <dbReference type="ARBA" id="ARBA00022813"/>
    </source>
</evidence>